<proteinExistence type="predicted"/>
<dbReference type="AlphaFoldDB" id="A0A7C9UWY8"/>
<reference evidence="3 4" key="1">
    <citation type="submission" date="2020-02" db="EMBL/GenBank/DDBJ databases">
        <authorList>
            <person name="Dziuba M."/>
            <person name="Kuznetsov B."/>
            <person name="Mardanov A."/>
            <person name="Ravin N."/>
            <person name="Grouzdev D."/>
        </authorList>
    </citation>
    <scope>NUCLEOTIDE SEQUENCE [LARGE SCALE GENOMIC DNA]</scope>
    <source>
        <strain evidence="3 4">SpK</strain>
    </source>
</reference>
<feature type="transmembrane region" description="Helical" evidence="2">
    <location>
        <begin position="20"/>
        <end position="38"/>
    </location>
</feature>
<dbReference type="RefSeq" id="WP_163680311.1">
    <property type="nucleotide sequence ID" value="NZ_JAAIYP010000038.1"/>
</dbReference>
<organism evidence="3 4">
    <name type="scientific">Magnetospirillum aberrantis SpK</name>
    <dbReference type="NCBI Taxonomy" id="908842"/>
    <lineage>
        <taxon>Bacteria</taxon>
        <taxon>Pseudomonadati</taxon>
        <taxon>Pseudomonadota</taxon>
        <taxon>Alphaproteobacteria</taxon>
        <taxon>Rhodospirillales</taxon>
        <taxon>Rhodospirillaceae</taxon>
        <taxon>Magnetospirillum</taxon>
    </lineage>
</organism>
<evidence type="ECO:0000313" key="3">
    <source>
        <dbReference type="EMBL" id="NFV81029.1"/>
    </source>
</evidence>
<protein>
    <recommendedName>
        <fullName evidence="5">OmpA family protein</fullName>
    </recommendedName>
</protein>
<keyword evidence="2" id="KW-1133">Transmembrane helix</keyword>
<feature type="coiled-coil region" evidence="1">
    <location>
        <begin position="60"/>
        <end position="101"/>
    </location>
</feature>
<name>A0A7C9UWY8_9PROT</name>
<keyword evidence="2" id="KW-0812">Transmembrane</keyword>
<keyword evidence="4" id="KW-1185">Reference proteome</keyword>
<gene>
    <name evidence="3" type="ORF">G4223_13000</name>
</gene>
<dbReference type="Proteomes" id="UP000480684">
    <property type="component" value="Unassembled WGS sequence"/>
</dbReference>
<evidence type="ECO:0000313" key="4">
    <source>
        <dbReference type="Proteomes" id="UP000480684"/>
    </source>
</evidence>
<comment type="caution">
    <text evidence="3">The sequence shown here is derived from an EMBL/GenBank/DDBJ whole genome shotgun (WGS) entry which is preliminary data.</text>
</comment>
<keyword evidence="2" id="KW-0472">Membrane</keyword>
<evidence type="ECO:0008006" key="5">
    <source>
        <dbReference type="Google" id="ProtNLM"/>
    </source>
</evidence>
<evidence type="ECO:0000256" key="2">
    <source>
        <dbReference type="SAM" id="Phobius"/>
    </source>
</evidence>
<sequence length="239" mass="26888">MGHGKELNYWPGFVDALSNVVLTLVFVLVVFVFALVMASNKVGQKVLELAELAKERESQRVVVESEMMDLRQELREALAALQEARDENERLKREIEQLKRNQVPGAEERNALKEKVRIEIDAKPIANDNKEDPDLERGTGVVVITFPRGVFELTDKAKAELQKALGGQKAQLTGLNAQLRSIMGAETYSEARRLAYYRGLTVRNALIDQGLGTGKTITINIEQDKDVGDGRVEIRFRRR</sequence>
<accession>A0A7C9UWY8</accession>
<evidence type="ECO:0000256" key="1">
    <source>
        <dbReference type="SAM" id="Coils"/>
    </source>
</evidence>
<dbReference type="EMBL" id="JAAIYP010000038">
    <property type="protein sequence ID" value="NFV81029.1"/>
    <property type="molecule type" value="Genomic_DNA"/>
</dbReference>
<keyword evidence="1" id="KW-0175">Coiled coil</keyword>